<dbReference type="GO" id="GO:0004557">
    <property type="term" value="F:alpha-galactosidase activity"/>
    <property type="evidence" value="ECO:0007669"/>
    <property type="project" value="InterPro"/>
</dbReference>
<dbReference type="InterPro" id="IPR013785">
    <property type="entry name" value="Aldolase_TIM"/>
</dbReference>
<dbReference type="InterPro" id="IPR038417">
    <property type="entry name" value="Alpga-gal_N_sf"/>
</dbReference>
<dbReference type="Pfam" id="PF02065">
    <property type="entry name" value="Melibiase"/>
    <property type="match status" value="1"/>
</dbReference>
<dbReference type="RefSeq" id="WP_057821673.1">
    <property type="nucleotide sequence ID" value="NZ_AZEC01000012.1"/>
</dbReference>
<evidence type="ECO:0000313" key="2">
    <source>
        <dbReference type="Proteomes" id="UP000051330"/>
    </source>
</evidence>
<dbReference type="InterPro" id="IPR002252">
    <property type="entry name" value="Glyco_hydro_36"/>
</dbReference>
<dbReference type="InterPro" id="IPR017853">
    <property type="entry name" value="GH"/>
</dbReference>
<dbReference type="Gene3D" id="3.20.20.70">
    <property type="entry name" value="Aldolase class I"/>
    <property type="match status" value="1"/>
</dbReference>
<proteinExistence type="predicted"/>
<dbReference type="STRING" id="1423792.FD09_GL000756"/>
<evidence type="ECO:0000313" key="1">
    <source>
        <dbReference type="EMBL" id="KRL11386.1"/>
    </source>
</evidence>
<keyword evidence="1" id="KW-0378">Hydrolase</keyword>
<gene>
    <name evidence="1" type="ORF">FD09_GL000756</name>
</gene>
<dbReference type="Proteomes" id="UP000051330">
    <property type="component" value="Unassembled WGS sequence"/>
</dbReference>
<keyword evidence="2" id="KW-1185">Reference proteome</keyword>
<dbReference type="SUPFAM" id="SSF51445">
    <property type="entry name" value="(Trans)glycosidases"/>
    <property type="match status" value="1"/>
</dbReference>
<dbReference type="Gene3D" id="2.70.98.60">
    <property type="entry name" value="alpha-galactosidase from lactobacil brevis"/>
    <property type="match status" value="1"/>
</dbReference>
<accession>A0A0R1N1X5</accession>
<dbReference type="PATRIC" id="fig|1423792.3.peg.771"/>
<dbReference type="EMBL" id="AZEC01000012">
    <property type="protein sequence ID" value="KRL11386.1"/>
    <property type="molecule type" value="Genomic_DNA"/>
</dbReference>
<comment type="caution">
    <text evidence="1">The sequence shown here is derived from an EMBL/GenBank/DDBJ whole genome shotgun (WGS) entry which is preliminary data.</text>
</comment>
<dbReference type="CDD" id="cd14791">
    <property type="entry name" value="GH36"/>
    <property type="match status" value="1"/>
</dbReference>
<organism evidence="1 2">
    <name type="scientific">Schleiferilactobacillus perolens DSM 12744</name>
    <dbReference type="NCBI Taxonomy" id="1423792"/>
    <lineage>
        <taxon>Bacteria</taxon>
        <taxon>Bacillati</taxon>
        <taxon>Bacillota</taxon>
        <taxon>Bacilli</taxon>
        <taxon>Lactobacillales</taxon>
        <taxon>Lactobacillaceae</taxon>
        <taxon>Schleiferilactobacillus</taxon>
    </lineage>
</organism>
<protein>
    <submittedName>
        <fullName evidence="1">Family 36 glycoside hydrolase</fullName>
    </submittedName>
</protein>
<dbReference type="GO" id="GO:0016052">
    <property type="term" value="P:carbohydrate catabolic process"/>
    <property type="evidence" value="ECO:0007669"/>
    <property type="project" value="InterPro"/>
</dbReference>
<name>A0A0R1N1X5_9LACO</name>
<reference evidence="1 2" key="1">
    <citation type="journal article" date="2015" name="Genome Announc.">
        <title>Expanding the biotechnology potential of lactobacilli through comparative genomics of 213 strains and associated genera.</title>
        <authorList>
            <person name="Sun Z."/>
            <person name="Harris H.M."/>
            <person name="McCann A."/>
            <person name="Guo C."/>
            <person name="Argimon S."/>
            <person name="Zhang W."/>
            <person name="Yang X."/>
            <person name="Jeffery I.B."/>
            <person name="Cooney J.C."/>
            <person name="Kagawa T.F."/>
            <person name="Liu W."/>
            <person name="Song Y."/>
            <person name="Salvetti E."/>
            <person name="Wrobel A."/>
            <person name="Rasinkangas P."/>
            <person name="Parkhill J."/>
            <person name="Rea M.C."/>
            <person name="O'Sullivan O."/>
            <person name="Ritari J."/>
            <person name="Douillard F.P."/>
            <person name="Paul Ross R."/>
            <person name="Yang R."/>
            <person name="Briner A.E."/>
            <person name="Felis G.E."/>
            <person name="de Vos W.M."/>
            <person name="Barrangou R."/>
            <person name="Klaenhammer T.R."/>
            <person name="Caufield P.W."/>
            <person name="Cui Y."/>
            <person name="Zhang H."/>
            <person name="O'Toole P.W."/>
        </authorList>
    </citation>
    <scope>NUCLEOTIDE SEQUENCE [LARGE SCALE GENOMIC DNA]</scope>
    <source>
        <strain evidence="1 2">DSM 12744</strain>
    </source>
</reference>
<dbReference type="AlphaFoldDB" id="A0A0R1N1X5"/>
<sequence length="690" mass="76968">MRQFTELSQFHLGDMIVQYLVDQDQQVTWQIYPASCADQATLPTQQNTTIALVQAKLAGDDYDKNFSNGLTMLNSATSRSMRLQDQQHVTQPDGSVKVTTTLTDAHGNVYTHYATWVAGSARLQVQVKFESRVAGLQRLEWLPSFCLAGISPFYGAHIPAGALNLIRLRSKWAMEGRIEQRPIEEYDLEPSWKPSGLALEQFGQNGTMPVRRFFPFVGLRDRTADVTWLTELAGQASWQLSVGRLDDRLVMFGGLPDADNGQWYVDLAEGEHYTTPVAFLTVGQGELLTVSRRLQSPVPATTKLPIIYNEWGTSWGHPSAALVHESVALLQDHPVDYYVVDAGWYKLVDNNWDGSHGDWQVDLARFPGGLAKTVQDIHAHGLKAGLWYEMETVGLASTKAQDTAALVHYRQNVVSTIKRRFLDLRLPAVHQYLQTKVVAPLAQAGFDYLKIDYNDNVGVGVDHADSGAAGLEQITTAMLQIIKDIRRQLPGITIENCASGGHRLTPAYIDATDVSSFSDAHETHSIPIIAANELNIIPAAKNLIWCVVHPADTEQALYFHLIATFLGRVCLSGDIRQLTAGQWAIIDRCLHFYQRHIQLIATGQPFRQGPDILSYHDPVGWQLSGFANDRKKLILLFGFNLPRDTVVELPVDTHWKLVDEVGSQPEPNDNPAVTIPKHAFWAHAWVYQKV</sequence>